<proteinExistence type="predicted"/>
<feature type="region of interest" description="Disordered" evidence="2">
    <location>
        <begin position="36"/>
        <end position="60"/>
    </location>
</feature>
<sequence length="100" mass="10905">MLISMPRETRQTAAPPTSMKCFHCGQQGHRASQCLAPAPVPQGRAPTPPKWKKAPRKPEKSKFVCQAIEVPNPQQKTEEGTLAAGVLIVQDADSEEDDPM</sequence>
<evidence type="ECO:0000256" key="1">
    <source>
        <dbReference type="PROSITE-ProRule" id="PRU00047"/>
    </source>
</evidence>
<keyword evidence="1" id="KW-0863">Zinc-finger</keyword>
<dbReference type="Gene3D" id="4.10.60.10">
    <property type="entry name" value="Zinc finger, CCHC-type"/>
    <property type="match status" value="1"/>
</dbReference>
<comment type="caution">
    <text evidence="4">The sequence shown here is derived from an EMBL/GenBank/DDBJ whole genome shotgun (WGS) entry which is preliminary data.</text>
</comment>
<keyword evidence="1" id="KW-0862">Zinc</keyword>
<dbReference type="InterPro" id="IPR036875">
    <property type="entry name" value="Znf_CCHC_sf"/>
</dbReference>
<gene>
    <name evidence="4" type="ORF">L345_04090</name>
</gene>
<dbReference type="GO" id="GO:0008270">
    <property type="term" value="F:zinc ion binding"/>
    <property type="evidence" value="ECO:0007669"/>
    <property type="project" value="UniProtKB-KW"/>
</dbReference>
<evidence type="ECO:0000259" key="3">
    <source>
        <dbReference type="PROSITE" id="PS50158"/>
    </source>
</evidence>
<dbReference type="InterPro" id="IPR001878">
    <property type="entry name" value="Znf_CCHC"/>
</dbReference>
<dbReference type="GO" id="GO:0003676">
    <property type="term" value="F:nucleic acid binding"/>
    <property type="evidence" value="ECO:0007669"/>
    <property type="project" value="InterPro"/>
</dbReference>
<reference evidence="4 5" key="1">
    <citation type="journal article" date="2013" name="Proc. Natl. Acad. Sci. U.S.A.">
        <title>The king cobra genome reveals dynamic gene evolution and adaptation in the snake venom system.</title>
        <authorList>
            <person name="Vonk F.J."/>
            <person name="Casewell N.R."/>
            <person name="Henkel C.V."/>
            <person name="Heimberg A.M."/>
            <person name="Jansen H.J."/>
            <person name="McCleary R.J."/>
            <person name="Kerkkamp H.M."/>
            <person name="Vos R.A."/>
            <person name="Guerreiro I."/>
            <person name="Calvete J.J."/>
            <person name="Wuster W."/>
            <person name="Woods A.E."/>
            <person name="Logan J.M."/>
            <person name="Harrison R.A."/>
            <person name="Castoe T.A."/>
            <person name="de Koning A.P."/>
            <person name="Pollock D.D."/>
            <person name="Yandell M."/>
            <person name="Calderon D."/>
            <person name="Renjifo C."/>
            <person name="Currier R.B."/>
            <person name="Salgado D."/>
            <person name="Pla D."/>
            <person name="Sanz L."/>
            <person name="Hyder A.S."/>
            <person name="Ribeiro J.M."/>
            <person name="Arntzen J.W."/>
            <person name="van den Thillart G.E."/>
            <person name="Boetzer M."/>
            <person name="Pirovano W."/>
            <person name="Dirks R.P."/>
            <person name="Spaink H.P."/>
            <person name="Duboule D."/>
            <person name="McGlinn E."/>
            <person name="Kini R.M."/>
            <person name="Richardson M.K."/>
        </authorList>
    </citation>
    <scope>NUCLEOTIDE SEQUENCE</scope>
    <source>
        <tissue evidence="4">Blood</tissue>
    </source>
</reference>
<dbReference type="Proteomes" id="UP000018936">
    <property type="component" value="Unassembled WGS sequence"/>
</dbReference>
<name>V8P7X0_OPHHA</name>
<dbReference type="Pfam" id="PF00098">
    <property type="entry name" value="zf-CCHC"/>
    <property type="match status" value="1"/>
</dbReference>
<accession>V8P7X0</accession>
<evidence type="ECO:0000313" key="5">
    <source>
        <dbReference type="Proteomes" id="UP000018936"/>
    </source>
</evidence>
<evidence type="ECO:0000313" key="4">
    <source>
        <dbReference type="EMBL" id="ETE70103.1"/>
    </source>
</evidence>
<feature type="non-terminal residue" evidence="4">
    <location>
        <position position="1"/>
    </location>
</feature>
<dbReference type="SMART" id="SM00343">
    <property type="entry name" value="ZnF_C2HC"/>
    <property type="match status" value="1"/>
</dbReference>
<keyword evidence="5" id="KW-1185">Reference proteome</keyword>
<dbReference type="PROSITE" id="PS50158">
    <property type="entry name" value="ZF_CCHC"/>
    <property type="match status" value="1"/>
</dbReference>
<dbReference type="EMBL" id="AZIM01000615">
    <property type="protein sequence ID" value="ETE70103.1"/>
    <property type="molecule type" value="Genomic_DNA"/>
</dbReference>
<dbReference type="OrthoDB" id="1934635at2759"/>
<dbReference type="AlphaFoldDB" id="V8P7X0"/>
<protein>
    <recommendedName>
        <fullName evidence="3">CCHC-type domain-containing protein</fullName>
    </recommendedName>
</protein>
<keyword evidence="1" id="KW-0479">Metal-binding</keyword>
<dbReference type="SUPFAM" id="SSF57756">
    <property type="entry name" value="Retrovirus zinc finger-like domains"/>
    <property type="match status" value="1"/>
</dbReference>
<evidence type="ECO:0000256" key="2">
    <source>
        <dbReference type="SAM" id="MobiDB-lite"/>
    </source>
</evidence>
<feature type="non-terminal residue" evidence="4">
    <location>
        <position position="100"/>
    </location>
</feature>
<organism evidence="4 5">
    <name type="scientific">Ophiophagus hannah</name>
    <name type="common">King cobra</name>
    <name type="synonym">Naja hannah</name>
    <dbReference type="NCBI Taxonomy" id="8665"/>
    <lineage>
        <taxon>Eukaryota</taxon>
        <taxon>Metazoa</taxon>
        <taxon>Chordata</taxon>
        <taxon>Craniata</taxon>
        <taxon>Vertebrata</taxon>
        <taxon>Euteleostomi</taxon>
        <taxon>Lepidosauria</taxon>
        <taxon>Squamata</taxon>
        <taxon>Bifurcata</taxon>
        <taxon>Unidentata</taxon>
        <taxon>Episquamata</taxon>
        <taxon>Toxicofera</taxon>
        <taxon>Serpentes</taxon>
        <taxon>Colubroidea</taxon>
        <taxon>Elapidae</taxon>
        <taxon>Elapinae</taxon>
        <taxon>Ophiophagus</taxon>
    </lineage>
</organism>
<feature type="domain" description="CCHC-type" evidence="3">
    <location>
        <begin position="20"/>
        <end position="34"/>
    </location>
</feature>